<dbReference type="EMBL" id="BA000011">
    <property type="protein sequence ID" value="BAB59583.1"/>
    <property type="molecule type" value="Genomic_DNA"/>
</dbReference>
<dbReference type="PIRSF" id="PIRSF037213">
    <property type="entry name" value="UCP037213"/>
    <property type="match status" value="1"/>
</dbReference>
<dbReference type="eggNOG" id="arCOG03698">
    <property type="taxonomic scope" value="Archaea"/>
</dbReference>
<dbReference type="KEGG" id="tvo:TVG0430785"/>
<dbReference type="InterPro" id="IPR017139">
    <property type="entry name" value="UCP037213"/>
</dbReference>
<reference evidence="1 2" key="1">
    <citation type="journal article" date="1999" name="Proc. Jpn. Acad.">
        <title>Determination of the complete genomic DNA sequence of Thermoplasma volvanium GSS1.</title>
        <authorList>
            <person name="Kawashima T."/>
            <person name="Yamamoto Y."/>
            <person name="Aramaki H."/>
            <person name="Nunoshiba T."/>
            <person name="Kawamoto T."/>
            <person name="Watanabe K."/>
            <person name="Yamazaki M."/>
            <person name="Kanehori K."/>
            <person name="Amano N."/>
            <person name="Ohya Y."/>
            <person name="Makino K."/>
            <person name="Suzuki M."/>
        </authorList>
    </citation>
    <scope>NUCLEOTIDE SEQUENCE [LARGE SCALE GENOMIC DNA]</scope>
    <source>
        <strain evidence="2">ATCC 51530 / DSM 4299 / JCM 9571 / NBRC 15438 / GSS1</strain>
    </source>
</reference>
<dbReference type="InterPro" id="IPR019254">
    <property type="entry name" value="DUF2250"/>
</dbReference>
<keyword evidence="2" id="KW-1185">Reference proteome</keyword>
<organism evidence="1 2">
    <name type="scientific">Thermoplasma volcanium (strain ATCC 51530 / DSM 4299 / JCM 9571 / NBRC 15438 / GSS1)</name>
    <dbReference type="NCBI Taxonomy" id="273116"/>
    <lineage>
        <taxon>Archaea</taxon>
        <taxon>Methanobacteriati</taxon>
        <taxon>Thermoplasmatota</taxon>
        <taxon>Thermoplasmata</taxon>
        <taxon>Thermoplasmatales</taxon>
        <taxon>Thermoplasmataceae</taxon>
        <taxon>Thermoplasma</taxon>
    </lineage>
</organism>
<dbReference type="RefSeq" id="WP_010916699.1">
    <property type="nucleotide sequence ID" value="NC_002689.2"/>
</dbReference>
<dbReference type="AlphaFoldDB" id="Q97BL4"/>
<sequence>MIAMEYENEIMDLINDYDMLRVLKHFTVAHVDYAKNITRYTEIPQIRVRAYLERLKEMGLLDYYTNTSIKRTEAKLKKSAEVHKHHTYYQINKKAEAVLKEITPKLYVKVLGKEKLELLCSRKVRKTSPDRCTGLQAMGLIDKCFDLTELGREVFEAALRMQAIRCQDQN</sequence>
<proteinExistence type="predicted"/>
<dbReference type="HOGENOM" id="CLU_1623399_0_0_2"/>
<dbReference type="STRING" id="273116.gene:9381220"/>
<gene>
    <name evidence="1" type="ORF">TVG0430785</name>
</gene>
<dbReference type="GeneID" id="1440957"/>
<reference evidence="1 2" key="2">
    <citation type="journal article" date="2000" name="Proc. Natl. Acad. Sci. U.S.A.">
        <title>Archaeal adaptation to higher temperatures revealed by genomic sequence of Thermoplasma volcanium.</title>
        <authorList>
            <person name="Kawashima T."/>
            <person name="Amano N."/>
            <person name="Koike H."/>
            <person name="Makino S."/>
            <person name="Higuchi S."/>
            <person name="Kawashima-Ohya Y."/>
            <person name="Watanabe K."/>
            <person name="Yamazaki M."/>
            <person name="Kanehori K."/>
            <person name="Kawamoto T."/>
            <person name="Nunoshiba T."/>
            <person name="Yamamoto Y."/>
            <person name="Aramaki H."/>
            <person name="Makino K."/>
            <person name="Suzuki M."/>
        </authorList>
    </citation>
    <scope>NUCLEOTIDE SEQUENCE [LARGE SCALE GENOMIC DNA]</scope>
    <source>
        <strain evidence="2">ATCC 51530 / DSM 4299 / JCM 9571 / NBRC 15438 / GSS1</strain>
    </source>
</reference>
<dbReference type="PaxDb" id="273116-14324656"/>
<dbReference type="Proteomes" id="UP000001017">
    <property type="component" value="Chromosome"/>
</dbReference>
<name>Q97BL4_THEVO</name>
<evidence type="ECO:0000313" key="1">
    <source>
        <dbReference type="EMBL" id="BAB59583.1"/>
    </source>
</evidence>
<accession>Q97BL4</accession>
<dbReference type="Pfam" id="PF10007">
    <property type="entry name" value="DUF2250"/>
    <property type="match status" value="1"/>
</dbReference>
<evidence type="ECO:0000313" key="2">
    <source>
        <dbReference type="Proteomes" id="UP000001017"/>
    </source>
</evidence>
<protein>
    <submittedName>
        <fullName evidence="1">TVG0430785 protein</fullName>
    </submittedName>
</protein>